<organism evidence="9 10">
    <name type="scientific">Dinoponera quadriceps</name>
    <name type="common">South American ant</name>
    <dbReference type="NCBI Taxonomy" id="609295"/>
    <lineage>
        <taxon>Eukaryota</taxon>
        <taxon>Metazoa</taxon>
        <taxon>Ecdysozoa</taxon>
        <taxon>Arthropoda</taxon>
        <taxon>Hexapoda</taxon>
        <taxon>Insecta</taxon>
        <taxon>Pterygota</taxon>
        <taxon>Neoptera</taxon>
        <taxon>Endopterygota</taxon>
        <taxon>Hymenoptera</taxon>
        <taxon>Apocrita</taxon>
        <taxon>Aculeata</taxon>
        <taxon>Formicoidea</taxon>
        <taxon>Formicidae</taxon>
        <taxon>Ponerinae</taxon>
        <taxon>Ponerini</taxon>
        <taxon>Dinoponera</taxon>
    </lineage>
</organism>
<keyword evidence="4" id="KW-0809">Transit peptide</keyword>
<evidence type="ECO:0000256" key="4">
    <source>
        <dbReference type="ARBA" id="ARBA00022946"/>
    </source>
</evidence>
<evidence type="ECO:0000313" key="9">
    <source>
        <dbReference type="Proteomes" id="UP000515204"/>
    </source>
</evidence>
<dbReference type="Proteomes" id="UP000515204">
    <property type="component" value="Unplaced"/>
</dbReference>
<dbReference type="GO" id="GO:0005743">
    <property type="term" value="C:mitochondrial inner membrane"/>
    <property type="evidence" value="ECO:0007669"/>
    <property type="project" value="TreeGrafter"/>
</dbReference>
<evidence type="ECO:0000256" key="6">
    <source>
        <dbReference type="ARBA" id="ARBA00023128"/>
    </source>
</evidence>
<comment type="subcellular location">
    <subcellularLocation>
        <location evidence="1">Membrane</location>
        <topology evidence="1">Single-pass membrane protein</topology>
    </subcellularLocation>
    <subcellularLocation>
        <location evidence="2">Mitochondrion membrane</location>
    </subcellularLocation>
</comment>
<dbReference type="AlphaFoldDB" id="A0A6P3XHF1"/>
<gene>
    <name evidence="10" type="primary">LOC106745897</name>
</gene>
<evidence type="ECO:0000256" key="5">
    <source>
        <dbReference type="ARBA" id="ARBA00022989"/>
    </source>
</evidence>
<dbReference type="InterPro" id="IPR018625">
    <property type="entry name" value="Pet100"/>
</dbReference>
<keyword evidence="3" id="KW-0812">Transmembrane</keyword>
<keyword evidence="5" id="KW-1133">Transmembrane helix</keyword>
<evidence type="ECO:0000256" key="1">
    <source>
        <dbReference type="ARBA" id="ARBA00004167"/>
    </source>
</evidence>
<dbReference type="OrthoDB" id="18175at2759"/>
<evidence type="ECO:0000256" key="7">
    <source>
        <dbReference type="ARBA" id="ARBA00023136"/>
    </source>
</evidence>
<dbReference type="Pfam" id="PF09803">
    <property type="entry name" value="Pet100"/>
    <property type="match status" value="1"/>
</dbReference>
<proteinExistence type="inferred from homology"/>
<keyword evidence="7" id="KW-0472">Membrane</keyword>
<dbReference type="GO" id="GO:0033617">
    <property type="term" value="P:mitochondrial respiratory chain complex IV assembly"/>
    <property type="evidence" value="ECO:0007669"/>
    <property type="project" value="InterPro"/>
</dbReference>
<evidence type="ECO:0000313" key="10">
    <source>
        <dbReference type="RefSeq" id="XP_014477384.1"/>
    </source>
</evidence>
<name>A0A6P3XHF1_DINQU</name>
<evidence type="ECO:0000256" key="8">
    <source>
        <dbReference type="ARBA" id="ARBA00038077"/>
    </source>
</evidence>
<dbReference type="PANTHER" id="PTHR33968:SF1">
    <property type="entry name" value="PROTEIN PET100 HOMOLOG, MITOCHONDRIAL"/>
    <property type="match status" value="1"/>
</dbReference>
<accession>A0A6P3XHF1</accession>
<keyword evidence="6" id="KW-0496">Mitochondrion</keyword>
<sequence>MDWKFEIFKMFMYISFPVGIFHYFNQPENFEEMVIKAKKEYFPPQSRQKFEEMDKFIYNYNAKVEKNRLEEMERQYEKKP</sequence>
<keyword evidence="9" id="KW-1185">Reference proteome</keyword>
<evidence type="ECO:0000256" key="3">
    <source>
        <dbReference type="ARBA" id="ARBA00022692"/>
    </source>
</evidence>
<dbReference type="GeneID" id="106745897"/>
<dbReference type="KEGG" id="dqu:106745897"/>
<reference evidence="10" key="1">
    <citation type="submission" date="2025-08" db="UniProtKB">
        <authorList>
            <consortium name="RefSeq"/>
        </authorList>
    </citation>
    <scope>IDENTIFICATION</scope>
</reference>
<dbReference type="GO" id="GO:0051082">
    <property type="term" value="F:unfolded protein binding"/>
    <property type="evidence" value="ECO:0007669"/>
    <property type="project" value="TreeGrafter"/>
</dbReference>
<dbReference type="PANTHER" id="PTHR33968">
    <property type="entry name" value="PROTEIN PET100 HOMOLOG, MITOCHONDRIAL"/>
    <property type="match status" value="1"/>
</dbReference>
<comment type="similarity">
    <text evidence="8">Belongs to the PET100 family.</text>
</comment>
<protein>
    <submittedName>
        <fullName evidence="10">Protein PET100 homolog, mitochondrial</fullName>
    </submittedName>
</protein>
<dbReference type="RefSeq" id="XP_014477384.1">
    <property type="nucleotide sequence ID" value="XM_014621898.1"/>
</dbReference>
<evidence type="ECO:0000256" key="2">
    <source>
        <dbReference type="ARBA" id="ARBA00004325"/>
    </source>
</evidence>